<dbReference type="GO" id="GO:0016020">
    <property type="term" value="C:membrane"/>
    <property type="evidence" value="ECO:0007669"/>
    <property type="project" value="UniProtKB-SubCell"/>
</dbReference>
<evidence type="ECO:0000259" key="6">
    <source>
        <dbReference type="Pfam" id="PF01490"/>
    </source>
</evidence>
<accession>A0A8J5XH40</accession>
<dbReference type="PANTHER" id="PTHR22950">
    <property type="entry name" value="AMINO ACID TRANSPORTER"/>
    <property type="match status" value="1"/>
</dbReference>
<dbReference type="OMA" id="SAMLMIV"/>
<dbReference type="Proteomes" id="UP000751190">
    <property type="component" value="Unassembled WGS sequence"/>
</dbReference>
<gene>
    <name evidence="7" type="ORF">KFE25_000419</name>
</gene>
<feature type="transmembrane region" description="Helical" evidence="5">
    <location>
        <begin position="380"/>
        <end position="402"/>
    </location>
</feature>
<evidence type="ECO:0000256" key="5">
    <source>
        <dbReference type="SAM" id="Phobius"/>
    </source>
</evidence>
<keyword evidence="8" id="KW-1185">Reference proteome</keyword>
<evidence type="ECO:0000256" key="1">
    <source>
        <dbReference type="ARBA" id="ARBA00004141"/>
    </source>
</evidence>
<dbReference type="GO" id="GO:0015179">
    <property type="term" value="F:L-amino acid transmembrane transporter activity"/>
    <property type="evidence" value="ECO:0007669"/>
    <property type="project" value="TreeGrafter"/>
</dbReference>
<dbReference type="OrthoDB" id="1684102at2759"/>
<sequence length="406" mass="43305">MVGSGILALPWALKRFGVASGVAGLLVLAVINVVAIRLLIACRVRLFELEGERTRVREDVGTATLVPVGEDDDGIVPNPYEMVARRAVGPHFARACTCALVAAQLGVVTAYLDVVTVTALVLVPWCPREAVLAALWLGLSVAGLLRGLSEVSWLALAGLSCYLFVIAALVRYGMPRLRERGASDLELFDPSGFGWWYGIAMFAFEGIGTVLPILEEMRTLARPEVFHAVVHTSYLTAFCFYVLVGGVGYVAYGSETADVILFNFPPSLLTTLTTRSMAAMMLFSGVVQIYPIHRIADGLARARFPSGGGGGSAHVSTGRRFALRALVTLVPAGIACVAPNVSTVVDLVGASCFSFLGVLAPVAMYLRLFADEVPRSQRALLWLLGAFGLLGGAIGTLSPFVMDRRR</sequence>
<evidence type="ECO:0000256" key="4">
    <source>
        <dbReference type="ARBA" id="ARBA00023136"/>
    </source>
</evidence>
<feature type="transmembrane region" description="Helical" evidence="5">
    <location>
        <begin position="347"/>
        <end position="368"/>
    </location>
</feature>
<dbReference type="InterPro" id="IPR013057">
    <property type="entry name" value="AA_transpt_TM"/>
</dbReference>
<feature type="transmembrane region" description="Helical" evidence="5">
    <location>
        <begin position="151"/>
        <end position="174"/>
    </location>
</feature>
<comment type="subcellular location">
    <subcellularLocation>
        <location evidence="1">Membrane</location>
        <topology evidence="1">Multi-pass membrane protein</topology>
    </subcellularLocation>
</comment>
<dbReference type="Pfam" id="PF01490">
    <property type="entry name" value="Aa_trans"/>
    <property type="match status" value="1"/>
</dbReference>
<comment type="caution">
    <text evidence="7">The sequence shown here is derived from an EMBL/GenBank/DDBJ whole genome shotgun (WGS) entry which is preliminary data.</text>
</comment>
<feature type="transmembrane region" description="Helical" evidence="5">
    <location>
        <begin position="194"/>
        <end position="214"/>
    </location>
</feature>
<evidence type="ECO:0000313" key="8">
    <source>
        <dbReference type="Proteomes" id="UP000751190"/>
    </source>
</evidence>
<evidence type="ECO:0000313" key="7">
    <source>
        <dbReference type="EMBL" id="KAG8467103.1"/>
    </source>
</evidence>
<keyword evidence="2 5" id="KW-0812">Transmembrane</keyword>
<name>A0A8J5XH40_DIALT</name>
<feature type="transmembrane region" description="Helical" evidence="5">
    <location>
        <begin position="272"/>
        <end position="293"/>
    </location>
</feature>
<reference evidence="7" key="1">
    <citation type="submission" date="2021-05" db="EMBL/GenBank/DDBJ databases">
        <title>The genome of the haptophyte Pavlova lutheri (Diacronema luteri, Pavlovales) - a model for lipid biosynthesis in eukaryotic algae.</title>
        <authorList>
            <person name="Hulatt C.J."/>
            <person name="Posewitz M.C."/>
        </authorList>
    </citation>
    <scope>NUCLEOTIDE SEQUENCE</scope>
    <source>
        <strain evidence="7">NIVA-4/92</strain>
    </source>
</reference>
<organism evidence="7 8">
    <name type="scientific">Diacronema lutheri</name>
    <name type="common">Unicellular marine alga</name>
    <name type="synonym">Monochrysis lutheri</name>
    <dbReference type="NCBI Taxonomy" id="2081491"/>
    <lineage>
        <taxon>Eukaryota</taxon>
        <taxon>Haptista</taxon>
        <taxon>Haptophyta</taxon>
        <taxon>Pavlovophyceae</taxon>
        <taxon>Pavlovales</taxon>
        <taxon>Pavlovaceae</taxon>
        <taxon>Diacronema</taxon>
    </lineage>
</organism>
<keyword evidence="4 5" id="KW-0472">Membrane</keyword>
<dbReference type="AlphaFoldDB" id="A0A8J5XH40"/>
<feature type="domain" description="Amino acid transporter transmembrane" evidence="6">
    <location>
        <begin position="1"/>
        <end position="395"/>
    </location>
</feature>
<evidence type="ECO:0000256" key="3">
    <source>
        <dbReference type="ARBA" id="ARBA00022989"/>
    </source>
</evidence>
<feature type="transmembrane region" description="Helical" evidence="5">
    <location>
        <begin position="92"/>
        <end position="112"/>
    </location>
</feature>
<proteinExistence type="predicted"/>
<feature type="transmembrane region" description="Helical" evidence="5">
    <location>
        <begin position="16"/>
        <end position="40"/>
    </location>
</feature>
<feature type="transmembrane region" description="Helical" evidence="5">
    <location>
        <begin position="226"/>
        <end position="252"/>
    </location>
</feature>
<dbReference type="EMBL" id="JAGTXO010000006">
    <property type="protein sequence ID" value="KAG8467103.1"/>
    <property type="molecule type" value="Genomic_DNA"/>
</dbReference>
<evidence type="ECO:0000256" key="2">
    <source>
        <dbReference type="ARBA" id="ARBA00022692"/>
    </source>
</evidence>
<keyword evidence="3 5" id="KW-1133">Transmembrane helix</keyword>
<protein>
    <recommendedName>
        <fullName evidence="6">Amino acid transporter transmembrane domain-containing protein</fullName>
    </recommendedName>
</protein>